<organism evidence="8 9">
    <name type="scientific">Ensete ventricosum</name>
    <name type="common">Abyssinian banana</name>
    <name type="synonym">Musa ensete</name>
    <dbReference type="NCBI Taxonomy" id="4639"/>
    <lineage>
        <taxon>Eukaryota</taxon>
        <taxon>Viridiplantae</taxon>
        <taxon>Streptophyta</taxon>
        <taxon>Embryophyta</taxon>
        <taxon>Tracheophyta</taxon>
        <taxon>Spermatophyta</taxon>
        <taxon>Magnoliopsida</taxon>
        <taxon>Liliopsida</taxon>
        <taxon>Zingiberales</taxon>
        <taxon>Musaceae</taxon>
        <taxon>Ensete</taxon>
    </lineage>
</organism>
<dbReference type="EMBL" id="AMZH03003257">
    <property type="protein sequence ID" value="RRT72897.1"/>
    <property type="molecule type" value="Genomic_DNA"/>
</dbReference>
<evidence type="ECO:0000256" key="2">
    <source>
        <dbReference type="ARBA" id="ARBA00006574"/>
    </source>
</evidence>
<gene>
    <name evidence="8" type="ORF">B296_00011669</name>
</gene>
<keyword evidence="3" id="KW-0812">Transmembrane</keyword>
<proteinExistence type="inferred from homology"/>
<keyword evidence="6" id="KW-0472">Membrane</keyword>
<evidence type="ECO:0000313" key="9">
    <source>
        <dbReference type="Proteomes" id="UP000287651"/>
    </source>
</evidence>
<dbReference type="AlphaFoldDB" id="A0A444FF68"/>
<protein>
    <submittedName>
        <fullName evidence="8">Uncharacterized protein</fullName>
    </submittedName>
</protein>
<reference evidence="8 9" key="1">
    <citation type="journal article" date="2014" name="Agronomy (Basel)">
        <title>A Draft Genome Sequence for Ensete ventricosum, the Drought-Tolerant Tree Against Hunger.</title>
        <authorList>
            <person name="Harrison J."/>
            <person name="Moore K.A."/>
            <person name="Paszkiewicz K."/>
            <person name="Jones T."/>
            <person name="Grant M."/>
            <person name="Ambacheew D."/>
            <person name="Muzemil S."/>
            <person name="Studholme D.J."/>
        </authorList>
    </citation>
    <scope>NUCLEOTIDE SEQUENCE [LARGE SCALE GENOMIC DNA]</scope>
</reference>
<evidence type="ECO:0000256" key="4">
    <source>
        <dbReference type="ARBA" id="ARBA00022821"/>
    </source>
</evidence>
<dbReference type="InterPro" id="IPR004326">
    <property type="entry name" value="Mlo"/>
</dbReference>
<keyword evidence="5" id="KW-1133">Transmembrane helix</keyword>
<evidence type="ECO:0000256" key="1">
    <source>
        <dbReference type="ARBA" id="ARBA00004141"/>
    </source>
</evidence>
<evidence type="ECO:0000256" key="5">
    <source>
        <dbReference type="ARBA" id="ARBA00022989"/>
    </source>
</evidence>
<evidence type="ECO:0000313" key="8">
    <source>
        <dbReference type="EMBL" id="RRT72897.1"/>
    </source>
</evidence>
<dbReference type="Proteomes" id="UP000287651">
    <property type="component" value="Unassembled WGS sequence"/>
</dbReference>
<dbReference type="GO" id="GO:0016020">
    <property type="term" value="C:membrane"/>
    <property type="evidence" value="ECO:0007669"/>
    <property type="project" value="UniProtKB-SubCell"/>
</dbReference>
<evidence type="ECO:0000256" key="6">
    <source>
        <dbReference type="ARBA" id="ARBA00023136"/>
    </source>
</evidence>
<comment type="similarity">
    <text evidence="2">Belongs to the MLO family.</text>
</comment>
<evidence type="ECO:0000256" key="7">
    <source>
        <dbReference type="ARBA" id="ARBA00023265"/>
    </source>
</evidence>
<accession>A0A444FF68</accession>
<name>A0A444FF68_ENSVE</name>
<dbReference type="Pfam" id="PF03094">
    <property type="entry name" value="Mlo"/>
    <property type="match status" value="1"/>
</dbReference>
<dbReference type="GO" id="GO:0006952">
    <property type="term" value="P:defense response"/>
    <property type="evidence" value="ECO:0007669"/>
    <property type="project" value="UniProtKB-KW"/>
</dbReference>
<keyword evidence="7" id="KW-0568">Pathogenesis-related protein</keyword>
<keyword evidence="4" id="KW-0611">Plant defense</keyword>
<comment type="subcellular location">
    <subcellularLocation>
        <location evidence="1">Membrane</location>
        <topology evidence="1">Multi-pass membrane protein</topology>
    </subcellularLocation>
</comment>
<evidence type="ECO:0000256" key="3">
    <source>
        <dbReference type="ARBA" id="ARBA00022692"/>
    </source>
</evidence>
<sequence>MAGGESGGHTRELDHTPTWAVASVCAVIILISILLEKGLHHLGEFSIPVKFAFDIIFVDSGSQRGTGRPCSKLLRRLKLVRT</sequence>
<comment type="caution">
    <text evidence="8">The sequence shown here is derived from an EMBL/GenBank/DDBJ whole genome shotgun (WGS) entry which is preliminary data.</text>
</comment>